<accession>A0A5C6DY08</accession>
<organism evidence="2 3">
    <name type="scientific">Novipirellula artificiosorum</name>
    <dbReference type="NCBI Taxonomy" id="2528016"/>
    <lineage>
        <taxon>Bacteria</taxon>
        <taxon>Pseudomonadati</taxon>
        <taxon>Planctomycetota</taxon>
        <taxon>Planctomycetia</taxon>
        <taxon>Pirellulales</taxon>
        <taxon>Pirellulaceae</taxon>
        <taxon>Novipirellula</taxon>
    </lineage>
</organism>
<gene>
    <name evidence="2" type="ORF">Poly41_25750</name>
</gene>
<dbReference type="EMBL" id="SJPV01000003">
    <property type="protein sequence ID" value="TWU39719.1"/>
    <property type="molecule type" value="Genomic_DNA"/>
</dbReference>
<keyword evidence="3" id="KW-1185">Reference proteome</keyword>
<dbReference type="RefSeq" id="WP_146526413.1">
    <property type="nucleotide sequence ID" value="NZ_SJPV01000003.1"/>
</dbReference>
<comment type="caution">
    <text evidence="2">The sequence shown here is derived from an EMBL/GenBank/DDBJ whole genome shotgun (WGS) entry which is preliminary data.</text>
</comment>
<name>A0A5C6DY08_9BACT</name>
<dbReference type="AlphaFoldDB" id="A0A5C6DY08"/>
<evidence type="ECO:0000256" key="1">
    <source>
        <dbReference type="SAM" id="Phobius"/>
    </source>
</evidence>
<keyword evidence="1" id="KW-0812">Transmembrane</keyword>
<evidence type="ECO:0000313" key="3">
    <source>
        <dbReference type="Proteomes" id="UP000319143"/>
    </source>
</evidence>
<sequence>MNDNTKDIEQVLQDITFDDAIDLAHKDLLQQKLLLNFNASQTRLANAGRFTMSSKIVRFAAAAVILIGVFASLLLLDGTSSTIWAQVRDQVAAAKAVVYKAKVETTENGQPVQFQIEATLADEHGTRLDTYLGKQLLGRSFTLADKRSHISIFPAQKKYIEVELTEEKRIENGDPKLIVEAFLRGDYKKLGRREINGLTVEGIQSNDVSATAGFPGGRGLMEAVGKTSAKVTGSLWVDVATSWPVEITLEITDKNGNEQMTIVVSDFQWDVEIDPATFASVIPEGYELMYKVNAEHLEDGNQLVDGLKYFAGINDGKYPATLSIRGVVVEIGSIYGAKSGDPSFQIDDAQVSTLKYGAQFFESLEADGKDPVYHGPAVSAADSDKVLLRWKFDDSQYRVIFGDLRIEDVTATRLQELEAK</sequence>
<reference evidence="2 3" key="1">
    <citation type="submission" date="2019-02" db="EMBL/GenBank/DDBJ databases">
        <title>Deep-cultivation of Planctomycetes and their phenomic and genomic characterization uncovers novel biology.</title>
        <authorList>
            <person name="Wiegand S."/>
            <person name="Jogler M."/>
            <person name="Boedeker C."/>
            <person name="Pinto D."/>
            <person name="Vollmers J."/>
            <person name="Rivas-Marin E."/>
            <person name="Kohn T."/>
            <person name="Peeters S.H."/>
            <person name="Heuer A."/>
            <person name="Rast P."/>
            <person name="Oberbeckmann S."/>
            <person name="Bunk B."/>
            <person name="Jeske O."/>
            <person name="Meyerdierks A."/>
            <person name="Storesund J.E."/>
            <person name="Kallscheuer N."/>
            <person name="Luecker S."/>
            <person name="Lage O.M."/>
            <person name="Pohl T."/>
            <person name="Merkel B.J."/>
            <person name="Hornburger P."/>
            <person name="Mueller R.-W."/>
            <person name="Bruemmer F."/>
            <person name="Labrenz M."/>
            <person name="Spormann A.M."/>
            <person name="Op Den Camp H."/>
            <person name="Overmann J."/>
            <person name="Amann R."/>
            <person name="Jetten M.S.M."/>
            <person name="Mascher T."/>
            <person name="Medema M.H."/>
            <person name="Devos D.P."/>
            <person name="Kaster A.-K."/>
            <person name="Ovreas L."/>
            <person name="Rohde M."/>
            <person name="Galperin M.Y."/>
            <person name="Jogler C."/>
        </authorList>
    </citation>
    <scope>NUCLEOTIDE SEQUENCE [LARGE SCALE GENOMIC DNA]</scope>
    <source>
        <strain evidence="2 3">Poly41</strain>
    </source>
</reference>
<protein>
    <submittedName>
        <fullName evidence="2">Uncharacterized protein</fullName>
    </submittedName>
</protein>
<keyword evidence="1" id="KW-1133">Transmembrane helix</keyword>
<evidence type="ECO:0000313" key="2">
    <source>
        <dbReference type="EMBL" id="TWU39719.1"/>
    </source>
</evidence>
<dbReference type="Gene3D" id="2.50.20.10">
    <property type="entry name" value="Lipoprotein localisation LolA/LolB/LppX"/>
    <property type="match status" value="1"/>
</dbReference>
<dbReference type="Proteomes" id="UP000319143">
    <property type="component" value="Unassembled WGS sequence"/>
</dbReference>
<dbReference type="OrthoDB" id="291826at2"/>
<feature type="transmembrane region" description="Helical" evidence="1">
    <location>
        <begin position="56"/>
        <end position="76"/>
    </location>
</feature>
<keyword evidence="1" id="KW-0472">Membrane</keyword>
<proteinExistence type="predicted"/>